<name>A0A133U5G0_9EURY</name>
<protein>
    <submittedName>
        <fullName evidence="1">Uncharacterized protein</fullName>
    </submittedName>
</protein>
<organism evidence="1 2">
    <name type="scientific">candidate division MSBL1 archaeon SCGC-AAA259B11</name>
    <dbReference type="NCBI Taxonomy" id="1698260"/>
    <lineage>
        <taxon>Archaea</taxon>
        <taxon>Methanobacteriati</taxon>
        <taxon>Methanobacteriota</taxon>
        <taxon>candidate division MSBL1</taxon>
    </lineage>
</organism>
<comment type="caution">
    <text evidence="1">The sequence shown here is derived from an EMBL/GenBank/DDBJ whole genome shotgun (WGS) entry which is preliminary data.</text>
</comment>
<dbReference type="AlphaFoldDB" id="A0A133U5G0"/>
<evidence type="ECO:0000313" key="2">
    <source>
        <dbReference type="Proteomes" id="UP000070184"/>
    </source>
</evidence>
<reference evidence="1 2" key="1">
    <citation type="journal article" date="2016" name="Sci. Rep.">
        <title>Metabolic traits of an uncultured archaeal lineage -MSBL1- from brine pools of the Red Sea.</title>
        <authorList>
            <person name="Mwirichia R."/>
            <person name="Alam I."/>
            <person name="Rashid M."/>
            <person name="Vinu M."/>
            <person name="Ba-Alawi W."/>
            <person name="Anthony Kamau A."/>
            <person name="Kamanda Ngugi D."/>
            <person name="Goker M."/>
            <person name="Klenk H.P."/>
            <person name="Bajic V."/>
            <person name="Stingl U."/>
        </authorList>
    </citation>
    <scope>NUCLEOTIDE SEQUENCE [LARGE SCALE GENOMIC DNA]</scope>
    <source>
        <strain evidence="1">SCGC-AAA259B11</strain>
    </source>
</reference>
<keyword evidence="2" id="KW-1185">Reference proteome</keyword>
<evidence type="ECO:0000313" key="1">
    <source>
        <dbReference type="EMBL" id="KXA89429.1"/>
    </source>
</evidence>
<accession>A0A133U5G0</accession>
<gene>
    <name evidence="1" type="ORF">AKJ61_02940</name>
</gene>
<proteinExistence type="predicted"/>
<sequence length="73" mass="8174">MSVTVQKVQELQGEKSKTTTFIVCDDREQTWSLIEAKSIEKAVEKAKEQGYDPCYIVEKHLATDVQGIADDGL</sequence>
<dbReference type="EMBL" id="LHXK01000037">
    <property type="protein sequence ID" value="KXA89429.1"/>
    <property type="molecule type" value="Genomic_DNA"/>
</dbReference>
<dbReference type="Proteomes" id="UP000070184">
    <property type="component" value="Unassembled WGS sequence"/>
</dbReference>